<keyword evidence="4 5" id="KW-0472">Membrane</keyword>
<evidence type="ECO:0000313" key="7">
    <source>
        <dbReference type="EMBL" id="MPL78961.1"/>
    </source>
</evidence>
<dbReference type="GO" id="GO:0016020">
    <property type="term" value="C:membrane"/>
    <property type="evidence" value="ECO:0007669"/>
    <property type="project" value="UniProtKB-SubCell"/>
</dbReference>
<dbReference type="InterPro" id="IPR051533">
    <property type="entry name" value="WaaL-like"/>
</dbReference>
<feature type="transmembrane region" description="Helical" evidence="5">
    <location>
        <begin position="120"/>
        <end position="138"/>
    </location>
</feature>
<accession>A0A644UJ85</accession>
<reference evidence="7" key="1">
    <citation type="submission" date="2019-08" db="EMBL/GenBank/DDBJ databases">
        <authorList>
            <person name="Kucharzyk K."/>
            <person name="Murdoch R.W."/>
            <person name="Higgins S."/>
            <person name="Loffler F."/>
        </authorList>
    </citation>
    <scope>NUCLEOTIDE SEQUENCE</scope>
</reference>
<evidence type="ECO:0000256" key="5">
    <source>
        <dbReference type="SAM" id="Phobius"/>
    </source>
</evidence>
<feature type="transmembrane region" description="Helical" evidence="5">
    <location>
        <begin position="323"/>
        <end position="349"/>
    </location>
</feature>
<dbReference type="InterPro" id="IPR007016">
    <property type="entry name" value="O-antigen_ligase-rel_domated"/>
</dbReference>
<dbReference type="PANTHER" id="PTHR37422">
    <property type="entry name" value="TEICHURONIC ACID BIOSYNTHESIS PROTEIN TUAE"/>
    <property type="match status" value="1"/>
</dbReference>
<evidence type="ECO:0000256" key="4">
    <source>
        <dbReference type="ARBA" id="ARBA00023136"/>
    </source>
</evidence>
<name>A0A644UJ85_9ZZZZ</name>
<protein>
    <recommendedName>
        <fullName evidence="6">O-antigen ligase-related domain-containing protein</fullName>
    </recommendedName>
</protein>
<feature type="domain" description="O-antigen ligase-related" evidence="6">
    <location>
        <begin position="204"/>
        <end position="340"/>
    </location>
</feature>
<feature type="transmembrane region" description="Helical" evidence="5">
    <location>
        <begin position="387"/>
        <end position="408"/>
    </location>
</feature>
<feature type="transmembrane region" description="Helical" evidence="5">
    <location>
        <begin position="222"/>
        <end position="241"/>
    </location>
</feature>
<organism evidence="7">
    <name type="scientific">bioreactor metagenome</name>
    <dbReference type="NCBI Taxonomy" id="1076179"/>
    <lineage>
        <taxon>unclassified sequences</taxon>
        <taxon>metagenomes</taxon>
        <taxon>ecological metagenomes</taxon>
    </lineage>
</organism>
<evidence type="ECO:0000256" key="2">
    <source>
        <dbReference type="ARBA" id="ARBA00022692"/>
    </source>
</evidence>
<evidence type="ECO:0000259" key="6">
    <source>
        <dbReference type="Pfam" id="PF04932"/>
    </source>
</evidence>
<dbReference type="Pfam" id="PF04932">
    <property type="entry name" value="Wzy_C"/>
    <property type="match status" value="1"/>
</dbReference>
<comment type="subcellular location">
    <subcellularLocation>
        <location evidence="1">Membrane</location>
        <topology evidence="1">Multi-pass membrane protein</topology>
    </subcellularLocation>
</comment>
<gene>
    <name evidence="7" type="ORF">SDC9_24834</name>
</gene>
<feature type="transmembrane region" description="Helical" evidence="5">
    <location>
        <begin position="199"/>
        <end position="216"/>
    </location>
</feature>
<feature type="transmembrane region" description="Helical" evidence="5">
    <location>
        <begin position="173"/>
        <end position="192"/>
    </location>
</feature>
<dbReference type="EMBL" id="VSSQ01000121">
    <property type="protein sequence ID" value="MPL78961.1"/>
    <property type="molecule type" value="Genomic_DNA"/>
</dbReference>
<evidence type="ECO:0000256" key="1">
    <source>
        <dbReference type="ARBA" id="ARBA00004141"/>
    </source>
</evidence>
<dbReference type="AlphaFoldDB" id="A0A644UJ85"/>
<sequence length="414" mass="47157">MNIAGYKLKDLDLEQTVYCLLAVLVFVIPLSSLASSWIFVVTFICAMVDCYKRRGEERECVIPKKIKYCLWGLFVLSAVSVLWSGNVFASAFNFAWVVGQEAGSFWLMLRYGAKGQRPLFLMKVFMISAGIVAIYGIWQYCYGSSVQSPEWSDKEVFPELKRRAFSTLENPNILGSFLVLTVSYCAGIFAPLRGGKTRTFLIIVFILSCICLLFTFSRGNWIALFFVLFVFAAFFYHKAFLPFIGGGLMVLYLGWGILAHRILSIFATEDTSVALRFAYIEGTLAMIQEHPWGVGWYGYQFAFPEYDFYLMDPTVIMYHCHNLYLNIAAELGIFGLFLFLYLVWQFFCLARHIRKESKIPWIKGIACGYIASLVGIFIGGLTDYTLFNIQLGMLFWMSNALILNLGWLEGVLDQ</sequence>
<comment type="caution">
    <text evidence="7">The sequence shown here is derived from an EMBL/GenBank/DDBJ whole genome shotgun (WGS) entry which is preliminary data.</text>
</comment>
<feature type="transmembrane region" description="Helical" evidence="5">
    <location>
        <begin position="248"/>
        <end position="267"/>
    </location>
</feature>
<proteinExistence type="predicted"/>
<feature type="transmembrane region" description="Helical" evidence="5">
    <location>
        <begin position="20"/>
        <end position="48"/>
    </location>
</feature>
<feature type="transmembrane region" description="Helical" evidence="5">
    <location>
        <begin position="361"/>
        <end position="381"/>
    </location>
</feature>
<dbReference type="PANTHER" id="PTHR37422:SF13">
    <property type="entry name" value="LIPOPOLYSACCHARIDE BIOSYNTHESIS PROTEIN PA4999-RELATED"/>
    <property type="match status" value="1"/>
</dbReference>
<evidence type="ECO:0000256" key="3">
    <source>
        <dbReference type="ARBA" id="ARBA00022989"/>
    </source>
</evidence>
<keyword evidence="2 5" id="KW-0812">Transmembrane</keyword>
<keyword evidence="3 5" id="KW-1133">Transmembrane helix</keyword>